<dbReference type="EMBL" id="QVEP01000001">
    <property type="protein sequence ID" value="RGB82450.1"/>
    <property type="molecule type" value="Genomic_DNA"/>
</dbReference>
<organism evidence="1 2">
    <name type="scientific">Coprococcus catus</name>
    <dbReference type="NCBI Taxonomy" id="116085"/>
    <lineage>
        <taxon>Bacteria</taxon>
        <taxon>Bacillati</taxon>
        <taxon>Bacillota</taxon>
        <taxon>Clostridia</taxon>
        <taxon>Lachnospirales</taxon>
        <taxon>Lachnospiraceae</taxon>
        <taxon>Coprococcus</taxon>
    </lineage>
</organism>
<protein>
    <recommendedName>
        <fullName evidence="3">Translation initiation factor 2</fullName>
    </recommendedName>
</protein>
<evidence type="ECO:0008006" key="3">
    <source>
        <dbReference type="Google" id="ProtNLM"/>
    </source>
</evidence>
<reference evidence="1 2" key="1">
    <citation type="submission" date="2018-08" db="EMBL/GenBank/DDBJ databases">
        <title>A genome reference for cultivated species of the human gut microbiota.</title>
        <authorList>
            <person name="Zou Y."/>
            <person name="Xue W."/>
            <person name="Luo G."/>
        </authorList>
    </citation>
    <scope>NUCLEOTIDE SEQUENCE [LARGE SCALE GENOMIC DNA]</scope>
    <source>
        <strain evidence="1 2">AF45-17</strain>
    </source>
</reference>
<accession>A0A3E2TTH7</accession>
<dbReference type="SUPFAM" id="SSF52540">
    <property type="entry name" value="P-loop containing nucleoside triphosphate hydrolases"/>
    <property type="match status" value="1"/>
</dbReference>
<dbReference type="RefSeq" id="WP_117526509.1">
    <property type="nucleotide sequence ID" value="NZ_JAQENQ010000011.1"/>
</dbReference>
<comment type="caution">
    <text evidence="1">The sequence shown here is derived from an EMBL/GenBank/DDBJ whole genome shotgun (WGS) entry which is preliminary data.</text>
</comment>
<dbReference type="InterPro" id="IPR027417">
    <property type="entry name" value="P-loop_NTPase"/>
</dbReference>
<evidence type="ECO:0000313" key="1">
    <source>
        <dbReference type="EMBL" id="RGB82450.1"/>
    </source>
</evidence>
<dbReference type="Gene3D" id="3.40.50.300">
    <property type="entry name" value="P-loop containing nucleotide triphosphate hydrolases"/>
    <property type="match status" value="1"/>
</dbReference>
<gene>
    <name evidence="1" type="ORF">DW070_00455</name>
</gene>
<proteinExistence type="predicted"/>
<dbReference type="Proteomes" id="UP000260773">
    <property type="component" value="Unassembled WGS sequence"/>
</dbReference>
<evidence type="ECO:0000313" key="2">
    <source>
        <dbReference type="Proteomes" id="UP000260773"/>
    </source>
</evidence>
<name>A0A3E2TTH7_9FIRM</name>
<dbReference type="AlphaFoldDB" id="A0A3E2TTH7"/>
<sequence length="323" mass="37198">MKGAHRVIVETKKIKYDFVVKRNITILTGDSGSGKTVLIDYIRDYRRYGADSGVFVSCDCDCRTLDNEDWERQLEEITGSIVFIDEGNRFLPTQRFAELVQQSDNYFVIATREKLPMLPYSIKEIYGFRESGKFRHTKQKYNEIYHLYGEISNSDSIEPEYVITEDSNSGFDFFSSLSAEKHINCISANGKSNIIKRLQEEKICGTVLVIVDGAAFGSEMRDVSKYLEAEKNIVLYAPESFEWLLLASNTIPHLNVSAILEQPENYIDSAKYISWERYFTDLLIDSTKDSPLWRYAKKKLPAIYSSPKVIKTVKKVMKLIVWD</sequence>